<dbReference type="Proteomes" id="UP000719766">
    <property type="component" value="Unassembled WGS sequence"/>
</dbReference>
<dbReference type="OrthoDB" id="3200752at2759"/>
<name>A0A9P7ABQ9_9AGAM</name>
<keyword evidence="4" id="KW-0560">Oxidoreductase</keyword>
<evidence type="ECO:0000259" key="6">
    <source>
        <dbReference type="Pfam" id="PF12851"/>
    </source>
</evidence>
<keyword evidence="8" id="KW-1185">Reference proteome</keyword>
<evidence type="ECO:0000256" key="3">
    <source>
        <dbReference type="ARBA" id="ARBA00022964"/>
    </source>
</evidence>
<evidence type="ECO:0000256" key="1">
    <source>
        <dbReference type="ARBA" id="ARBA00001954"/>
    </source>
</evidence>
<evidence type="ECO:0000313" key="7">
    <source>
        <dbReference type="EMBL" id="KAG1786190.1"/>
    </source>
</evidence>
<keyword evidence="2" id="KW-0479">Metal-binding</keyword>
<dbReference type="GeneID" id="64601434"/>
<feature type="domain" description="2OGFeDO JBP1/TET oxygenase" evidence="6">
    <location>
        <begin position="54"/>
        <end position="156"/>
    </location>
</feature>
<comment type="cofactor">
    <cofactor evidence="1">
        <name>Fe(2+)</name>
        <dbReference type="ChEBI" id="CHEBI:29033"/>
    </cofactor>
</comment>
<dbReference type="AlphaFoldDB" id="A0A9P7ABQ9"/>
<reference evidence="7" key="1">
    <citation type="journal article" date="2020" name="New Phytol.">
        <title>Comparative genomics reveals dynamic genome evolution in host specialist ectomycorrhizal fungi.</title>
        <authorList>
            <person name="Lofgren L.A."/>
            <person name="Nguyen N.H."/>
            <person name="Vilgalys R."/>
            <person name="Ruytinx J."/>
            <person name="Liao H.L."/>
            <person name="Branco S."/>
            <person name="Kuo A."/>
            <person name="LaButti K."/>
            <person name="Lipzen A."/>
            <person name="Andreopoulos W."/>
            <person name="Pangilinan J."/>
            <person name="Riley R."/>
            <person name="Hundley H."/>
            <person name="Na H."/>
            <person name="Barry K."/>
            <person name="Grigoriev I.V."/>
            <person name="Stajich J.E."/>
            <person name="Kennedy P.G."/>
        </authorList>
    </citation>
    <scope>NUCLEOTIDE SEQUENCE</scope>
    <source>
        <strain evidence="7">S12</strain>
    </source>
</reference>
<proteinExistence type="predicted"/>
<dbReference type="GO" id="GO:0051213">
    <property type="term" value="F:dioxygenase activity"/>
    <property type="evidence" value="ECO:0007669"/>
    <property type="project" value="UniProtKB-KW"/>
</dbReference>
<evidence type="ECO:0000256" key="4">
    <source>
        <dbReference type="ARBA" id="ARBA00023002"/>
    </source>
</evidence>
<keyword evidence="3" id="KW-0223">Dioxygenase</keyword>
<gene>
    <name evidence="7" type="ORF">HD556DRAFT_1449926</name>
</gene>
<comment type="caution">
    <text evidence="7">The sequence shown here is derived from an EMBL/GenBank/DDBJ whole genome shotgun (WGS) entry which is preliminary data.</text>
</comment>
<protein>
    <recommendedName>
        <fullName evidence="6">2OGFeDO JBP1/TET oxygenase domain-containing protein</fullName>
    </recommendedName>
</protein>
<evidence type="ECO:0000256" key="5">
    <source>
        <dbReference type="ARBA" id="ARBA00023004"/>
    </source>
</evidence>
<dbReference type="Pfam" id="PF12851">
    <property type="entry name" value="Tet_JBP"/>
    <property type="match status" value="1"/>
</dbReference>
<keyword evidence="5" id="KW-0408">Iron</keyword>
<dbReference type="InterPro" id="IPR024779">
    <property type="entry name" value="2OGFeDO_JBP1/TET_oxygenase_dom"/>
</dbReference>
<sequence length="184" mass="20588">MVSSRTSVSATLKQDGLTLCQAIQRPAVLAAAALRVMHGGLYWSSLTTRLGLGLWADNNQFKDMANCLRQWASSFTVLAVMCNRRSPLHRDSQSLAEWFDILTSVGYYGPARMKLPNIGIEIAYNSGVMIGTSGRIVRHGVDRVNGDRVSWVWYMRDDVHKFVDVPRGDYSKYKSIIADAFYCS</sequence>
<dbReference type="RefSeq" id="XP_041153652.1">
    <property type="nucleotide sequence ID" value="XM_041307670.1"/>
</dbReference>
<organism evidence="7 8">
    <name type="scientific">Suillus plorans</name>
    <dbReference type="NCBI Taxonomy" id="116603"/>
    <lineage>
        <taxon>Eukaryota</taxon>
        <taxon>Fungi</taxon>
        <taxon>Dikarya</taxon>
        <taxon>Basidiomycota</taxon>
        <taxon>Agaricomycotina</taxon>
        <taxon>Agaricomycetes</taxon>
        <taxon>Agaricomycetidae</taxon>
        <taxon>Boletales</taxon>
        <taxon>Suillineae</taxon>
        <taxon>Suillaceae</taxon>
        <taxon>Suillus</taxon>
    </lineage>
</organism>
<dbReference type="Gene3D" id="3.60.130.30">
    <property type="match status" value="1"/>
</dbReference>
<dbReference type="GO" id="GO:0046872">
    <property type="term" value="F:metal ion binding"/>
    <property type="evidence" value="ECO:0007669"/>
    <property type="project" value="UniProtKB-KW"/>
</dbReference>
<evidence type="ECO:0000256" key="2">
    <source>
        <dbReference type="ARBA" id="ARBA00022723"/>
    </source>
</evidence>
<evidence type="ECO:0000313" key="8">
    <source>
        <dbReference type="Proteomes" id="UP000719766"/>
    </source>
</evidence>
<dbReference type="EMBL" id="JABBWE010000096">
    <property type="protein sequence ID" value="KAG1786190.1"/>
    <property type="molecule type" value="Genomic_DNA"/>
</dbReference>
<accession>A0A9P7ABQ9</accession>